<dbReference type="PANTHER" id="PTHR34300">
    <property type="entry name" value="QUEUOSINE PRECURSOR TRANSPORTER-RELATED"/>
    <property type="match status" value="1"/>
</dbReference>
<keyword evidence="1" id="KW-1003">Cell membrane</keyword>
<dbReference type="Pfam" id="PF02592">
    <property type="entry name" value="Vut_1"/>
    <property type="match status" value="1"/>
</dbReference>
<keyword evidence="1" id="KW-1133">Transmembrane helix</keyword>
<feature type="transmembrane region" description="Helical" evidence="1">
    <location>
        <begin position="43"/>
        <end position="61"/>
    </location>
</feature>
<accession>A0ABW4YUT7</accession>
<comment type="subcellular location">
    <subcellularLocation>
        <location evidence="1">Cell inner membrane</location>
        <topology evidence="1">Multi-pass membrane protein</topology>
    </subcellularLocation>
</comment>
<name>A0ABW4YUT7_9HYPH</name>
<keyword evidence="1" id="KW-0472">Membrane</keyword>
<keyword evidence="3" id="KW-1185">Reference proteome</keyword>
<evidence type="ECO:0000313" key="2">
    <source>
        <dbReference type="EMBL" id="MFD2140111.1"/>
    </source>
</evidence>
<evidence type="ECO:0000313" key="3">
    <source>
        <dbReference type="Proteomes" id="UP001597299"/>
    </source>
</evidence>
<dbReference type="HAMAP" id="MF_02088">
    <property type="entry name" value="Q_prec_transport"/>
    <property type="match status" value="1"/>
</dbReference>
<dbReference type="RefSeq" id="WP_213353214.1">
    <property type="nucleotide sequence ID" value="NZ_JAHBGB010000033.1"/>
</dbReference>
<protein>
    <recommendedName>
        <fullName evidence="1">Probable queuosine precursor transporter</fullName>
        <shortName evidence="1">Q precursor transporter</shortName>
    </recommendedName>
</protein>
<feature type="transmembrane region" description="Helical" evidence="1">
    <location>
        <begin position="165"/>
        <end position="186"/>
    </location>
</feature>
<dbReference type="EMBL" id="JBHUHD010000001">
    <property type="protein sequence ID" value="MFD2140111.1"/>
    <property type="molecule type" value="Genomic_DNA"/>
</dbReference>
<reference evidence="3" key="1">
    <citation type="journal article" date="2019" name="Int. J. Syst. Evol. Microbiol.">
        <title>The Global Catalogue of Microorganisms (GCM) 10K type strain sequencing project: providing services to taxonomists for standard genome sequencing and annotation.</title>
        <authorList>
            <consortium name="The Broad Institute Genomics Platform"/>
            <consortium name="The Broad Institute Genome Sequencing Center for Infectious Disease"/>
            <person name="Wu L."/>
            <person name="Ma J."/>
        </authorList>
    </citation>
    <scope>NUCLEOTIDE SEQUENCE [LARGE SCALE GENOMIC DNA]</scope>
    <source>
        <strain evidence="3">CCM 7435</strain>
    </source>
</reference>
<dbReference type="NCBIfam" id="TIGR00697">
    <property type="entry name" value="queuosine precursor transporter"/>
    <property type="match status" value="1"/>
</dbReference>
<organism evidence="2 3">
    <name type="scientific">Ancylobacter oerskovii</name>
    <dbReference type="NCBI Taxonomy" id="459519"/>
    <lineage>
        <taxon>Bacteria</taxon>
        <taxon>Pseudomonadati</taxon>
        <taxon>Pseudomonadota</taxon>
        <taxon>Alphaproteobacteria</taxon>
        <taxon>Hyphomicrobiales</taxon>
        <taxon>Xanthobacteraceae</taxon>
        <taxon>Ancylobacter</taxon>
    </lineage>
</organism>
<gene>
    <name evidence="2" type="ORF">ACFSNC_06855</name>
</gene>
<feature type="transmembrane region" description="Helical" evidence="1">
    <location>
        <begin position="12"/>
        <end position="31"/>
    </location>
</feature>
<keyword evidence="1" id="KW-0997">Cell inner membrane</keyword>
<evidence type="ECO:0000256" key="1">
    <source>
        <dbReference type="HAMAP-Rule" id="MF_02088"/>
    </source>
</evidence>
<proteinExistence type="inferred from homology"/>
<feature type="transmembrane region" description="Helical" evidence="1">
    <location>
        <begin position="73"/>
        <end position="89"/>
    </location>
</feature>
<keyword evidence="1" id="KW-0813">Transport</keyword>
<feature type="transmembrane region" description="Helical" evidence="1">
    <location>
        <begin position="125"/>
        <end position="145"/>
    </location>
</feature>
<dbReference type="InterPro" id="IPR003744">
    <property type="entry name" value="YhhQ"/>
</dbReference>
<keyword evidence="1" id="KW-0812">Transmembrane</keyword>
<comment type="similarity">
    <text evidence="1">Belongs to the vitamin uptake transporter (VUT/ECF) (TC 2.A.88) family. Q precursor transporter subfamily.</text>
</comment>
<dbReference type="Proteomes" id="UP001597299">
    <property type="component" value="Unassembled WGS sequence"/>
</dbReference>
<comment type="caution">
    <text evidence="2">The sequence shown here is derived from an EMBL/GenBank/DDBJ whole genome shotgun (WGS) entry which is preliminary data.</text>
</comment>
<dbReference type="PANTHER" id="PTHR34300:SF1">
    <property type="entry name" value="QUEUOSINE PRECURSOR TRANSPORTER"/>
    <property type="match status" value="1"/>
</dbReference>
<sequence>MRIAGTRVSLRALLLPIAAMMAVVAASNVAVQYPVQFWGLQEALTWGAFTYPLAFLVNDLTNRRFGPAVTRRVVYAGFALAVLLSVWLATPRIALASGSAFLVGQLLDITVFNRLRRLSWWQAPLAGSLLGSALDTLLFFSLAFAGDADMSFPVTYASTGITVPLWVGLAYFDFLVKLGCALVALVPYGALMGCLKPWTAPNAAPSPGRPA</sequence>
<comment type="function">
    <text evidence="1">Involved in the import of queuosine (Q) precursors, required for Q precursor salvage.</text>
</comment>